<accession>W2VPR9</accession>
<evidence type="ECO:0000313" key="1">
    <source>
        <dbReference type="EMBL" id="ETP00362.1"/>
    </source>
</evidence>
<organism evidence="1 2">
    <name type="scientific">Phytophthora nicotianae CJ01A1</name>
    <dbReference type="NCBI Taxonomy" id="1317063"/>
    <lineage>
        <taxon>Eukaryota</taxon>
        <taxon>Sar</taxon>
        <taxon>Stramenopiles</taxon>
        <taxon>Oomycota</taxon>
        <taxon>Peronosporomycetes</taxon>
        <taxon>Peronosporales</taxon>
        <taxon>Peronosporaceae</taxon>
        <taxon>Phytophthora</taxon>
    </lineage>
</organism>
<gene>
    <name evidence="1" type="ORF">F441_22223</name>
</gene>
<reference evidence="1 2" key="1">
    <citation type="submission" date="2013-11" db="EMBL/GenBank/DDBJ databases">
        <title>The Genome Sequence of Phytophthora parasitica CJ01A1.</title>
        <authorList>
            <consortium name="The Broad Institute Genomics Platform"/>
            <person name="Russ C."/>
            <person name="Tyler B."/>
            <person name="Panabieres F."/>
            <person name="Shan W."/>
            <person name="Tripathy S."/>
            <person name="Grunwald N."/>
            <person name="Machado M."/>
            <person name="Johnson C.S."/>
            <person name="Walker B."/>
            <person name="Young S.K."/>
            <person name="Zeng Q."/>
            <person name="Gargeya S."/>
            <person name="Fitzgerald M."/>
            <person name="Haas B."/>
            <person name="Abouelleil A."/>
            <person name="Allen A.W."/>
            <person name="Alvarado L."/>
            <person name="Arachchi H.M."/>
            <person name="Berlin A.M."/>
            <person name="Chapman S.B."/>
            <person name="Gainer-Dewar J."/>
            <person name="Goldberg J."/>
            <person name="Griggs A."/>
            <person name="Gujja S."/>
            <person name="Hansen M."/>
            <person name="Howarth C."/>
            <person name="Imamovic A."/>
            <person name="Ireland A."/>
            <person name="Larimer J."/>
            <person name="McCowan C."/>
            <person name="Murphy C."/>
            <person name="Pearson M."/>
            <person name="Poon T.W."/>
            <person name="Priest M."/>
            <person name="Roberts A."/>
            <person name="Saif S."/>
            <person name="Shea T."/>
            <person name="Sisk P."/>
            <person name="Sykes S."/>
            <person name="Wortman J."/>
            <person name="Nusbaum C."/>
            <person name="Birren B."/>
        </authorList>
    </citation>
    <scope>NUCLEOTIDE SEQUENCE [LARGE SCALE GENOMIC DNA]</scope>
    <source>
        <strain evidence="1 2">CJ01A1</strain>
    </source>
</reference>
<name>W2VPR9_PHYNI</name>
<evidence type="ECO:0000313" key="2">
    <source>
        <dbReference type="Proteomes" id="UP000018958"/>
    </source>
</evidence>
<dbReference type="EMBL" id="ANIX01004422">
    <property type="protein sequence ID" value="ETP00362.1"/>
    <property type="molecule type" value="Genomic_DNA"/>
</dbReference>
<proteinExistence type="predicted"/>
<dbReference type="Proteomes" id="UP000018958">
    <property type="component" value="Unassembled WGS sequence"/>
</dbReference>
<comment type="caution">
    <text evidence="1">The sequence shown here is derived from an EMBL/GenBank/DDBJ whole genome shotgun (WGS) entry which is preliminary data.</text>
</comment>
<dbReference type="AlphaFoldDB" id="W2VPR9"/>
<sequence>MDPNSASRSCTMFTKTLEGNRAPADFGDSFGHWIMST</sequence>
<protein>
    <submittedName>
        <fullName evidence="1">Uncharacterized protein</fullName>
    </submittedName>
</protein>